<keyword evidence="1" id="KW-0812">Transmembrane</keyword>
<dbReference type="Pfam" id="PF08534">
    <property type="entry name" value="Redoxin"/>
    <property type="match status" value="1"/>
</dbReference>
<evidence type="ECO:0000313" key="3">
    <source>
        <dbReference type="EMBL" id="QED28391.1"/>
    </source>
</evidence>
<reference evidence="3 4" key="1">
    <citation type="submission" date="2019-08" db="EMBL/GenBank/DDBJ databases">
        <authorList>
            <person name="Liang Q."/>
        </authorList>
    </citation>
    <scope>NUCLEOTIDE SEQUENCE [LARGE SCALE GENOMIC DNA]</scope>
    <source>
        <strain evidence="3 4">V1718</strain>
    </source>
</reference>
<dbReference type="PANTHER" id="PTHR42852">
    <property type="entry name" value="THIOL:DISULFIDE INTERCHANGE PROTEIN DSBE"/>
    <property type="match status" value="1"/>
</dbReference>
<dbReference type="PANTHER" id="PTHR42852:SF17">
    <property type="entry name" value="THIOREDOXIN-LIKE PROTEIN HI_1115"/>
    <property type="match status" value="1"/>
</dbReference>
<protein>
    <submittedName>
        <fullName evidence="3">TlpA family protein disulfide reductase</fullName>
    </submittedName>
</protein>
<dbReference type="GO" id="GO:0016491">
    <property type="term" value="F:oxidoreductase activity"/>
    <property type="evidence" value="ECO:0007669"/>
    <property type="project" value="InterPro"/>
</dbReference>
<proteinExistence type="predicted"/>
<evidence type="ECO:0000313" key="4">
    <source>
        <dbReference type="Proteomes" id="UP000321595"/>
    </source>
</evidence>
<dbReference type="KEGG" id="bbae:FRD01_14345"/>
<dbReference type="CDD" id="cd02966">
    <property type="entry name" value="TlpA_like_family"/>
    <property type="match status" value="1"/>
</dbReference>
<dbReference type="SUPFAM" id="SSF52833">
    <property type="entry name" value="Thioredoxin-like"/>
    <property type="match status" value="1"/>
</dbReference>
<dbReference type="PROSITE" id="PS51352">
    <property type="entry name" value="THIOREDOXIN_2"/>
    <property type="match status" value="1"/>
</dbReference>
<keyword evidence="1" id="KW-1133">Transmembrane helix</keyword>
<evidence type="ECO:0000259" key="2">
    <source>
        <dbReference type="PROSITE" id="PS51352"/>
    </source>
</evidence>
<dbReference type="OrthoDB" id="9813820at2"/>
<dbReference type="InterPro" id="IPR013740">
    <property type="entry name" value="Redoxin"/>
</dbReference>
<name>A0A5B8XT09_9DELT</name>
<keyword evidence="4" id="KW-1185">Reference proteome</keyword>
<dbReference type="Proteomes" id="UP000321595">
    <property type="component" value="Chromosome"/>
</dbReference>
<dbReference type="InterPro" id="IPR050553">
    <property type="entry name" value="Thioredoxin_ResA/DsbE_sf"/>
</dbReference>
<accession>A0A5B8XT09</accession>
<dbReference type="InterPro" id="IPR036249">
    <property type="entry name" value="Thioredoxin-like_sf"/>
</dbReference>
<dbReference type="AlphaFoldDB" id="A0A5B8XT09"/>
<dbReference type="RefSeq" id="WP_146960775.1">
    <property type="nucleotide sequence ID" value="NZ_CP042467.1"/>
</dbReference>
<feature type="domain" description="Thioredoxin" evidence="2">
    <location>
        <begin position="101"/>
        <end position="235"/>
    </location>
</feature>
<organism evidence="3 4">
    <name type="scientific">Microvenator marinus</name>
    <dbReference type="NCBI Taxonomy" id="2600177"/>
    <lineage>
        <taxon>Bacteria</taxon>
        <taxon>Deltaproteobacteria</taxon>
        <taxon>Bradymonadales</taxon>
        <taxon>Microvenatoraceae</taxon>
        <taxon>Microvenator</taxon>
    </lineage>
</organism>
<gene>
    <name evidence="3" type="ORF">FRD01_14345</name>
</gene>
<dbReference type="EMBL" id="CP042467">
    <property type="protein sequence ID" value="QED28391.1"/>
    <property type="molecule type" value="Genomic_DNA"/>
</dbReference>
<feature type="transmembrane region" description="Helical" evidence="1">
    <location>
        <begin position="12"/>
        <end position="39"/>
    </location>
</feature>
<sequence length="235" mass="24904">MGSKSIQKGPLLAVGCIALVVGGILAAALGIVGLIGFGLSEMELEEVAECANLEDITACERCCFGAGYADGMPGLLPGEADCRCIVDEPGERPVYPTDHLIQPGEPIPSFELADLSGTVRSSDELQGKPALLMLWAPCCGPCADQHRIMRELSAMDTGVNIAAIALDYDSTKELQDYAASRGLRYMILQGNEEVSEAFRINSYPTIVLVGADGRVQKNWAGSALLEELLKEIEGG</sequence>
<keyword evidence="1" id="KW-0472">Membrane</keyword>
<dbReference type="Gene3D" id="3.40.30.10">
    <property type="entry name" value="Glutaredoxin"/>
    <property type="match status" value="1"/>
</dbReference>
<dbReference type="InterPro" id="IPR013766">
    <property type="entry name" value="Thioredoxin_domain"/>
</dbReference>
<evidence type="ECO:0000256" key="1">
    <source>
        <dbReference type="SAM" id="Phobius"/>
    </source>
</evidence>